<accession>A0A2T2P5Z7</accession>
<dbReference type="AlphaFoldDB" id="A0A2T2P5Z7"/>
<gene>
    <name evidence="1" type="ORF">BS50DRAFT_177700</name>
</gene>
<dbReference type="EMBL" id="KZ678129">
    <property type="protein sequence ID" value="PSN73059.1"/>
    <property type="molecule type" value="Genomic_DNA"/>
</dbReference>
<evidence type="ECO:0000313" key="2">
    <source>
        <dbReference type="Proteomes" id="UP000240883"/>
    </source>
</evidence>
<organism evidence="1 2">
    <name type="scientific">Corynespora cassiicola Philippines</name>
    <dbReference type="NCBI Taxonomy" id="1448308"/>
    <lineage>
        <taxon>Eukaryota</taxon>
        <taxon>Fungi</taxon>
        <taxon>Dikarya</taxon>
        <taxon>Ascomycota</taxon>
        <taxon>Pezizomycotina</taxon>
        <taxon>Dothideomycetes</taxon>
        <taxon>Pleosporomycetidae</taxon>
        <taxon>Pleosporales</taxon>
        <taxon>Corynesporascaceae</taxon>
        <taxon>Corynespora</taxon>
    </lineage>
</organism>
<sequence>MVSGWVMSFLDALGGFFFSRSACMRLAFAFCLLLPCAGCGGCSFRTKQTLLHAPSVRALGRSFDREEKRGRKVPIGAESGGEPQRRSVDLFFLHYSRSASLASKPSCVPDGNGPAGPTPWLTFFLSLVQRA</sequence>
<dbReference type="Proteomes" id="UP000240883">
    <property type="component" value="Unassembled WGS sequence"/>
</dbReference>
<proteinExistence type="predicted"/>
<evidence type="ECO:0000313" key="1">
    <source>
        <dbReference type="EMBL" id="PSN73059.1"/>
    </source>
</evidence>
<reference evidence="1 2" key="1">
    <citation type="journal article" date="2018" name="Front. Microbiol.">
        <title>Genome-Wide Analysis of Corynespora cassiicola Leaf Fall Disease Putative Effectors.</title>
        <authorList>
            <person name="Lopez D."/>
            <person name="Ribeiro S."/>
            <person name="Label P."/>
            <person name="Fumanal B."/>
            <person name="Venisse J.S."/>
            <person name="Kohler A."/>
            <person name="de Oliveira R.R."/>
            <person name="Labutti K."/>
            <person name="Lipzen A."/>
            <person name="Lail K."/>
            <person name="Bauer D."/>
            <person name="Ohm R.A."/>
            <person name="Barry K.W."/>
            <person name="Spatafora J."/>
            <person name="Grigoriev I.V."/>
            <person name="Martin F.M."/>
            <person name="Pujade-Renaud V."/>
        </authorList>
    </citation>
    <scope>NUCLEOTIDE SEQUENCE [LARGE SCALE GENOMIC DNA]</scope>
    <source>
        <strain evidence="1 2">Philippines</strain>
    </source>
</reference>
<name>A0A2T2P5Z7_CORCC</name>
<keyword evidence="2" id="KW-1185">Reference proteome</keyword>
<protein>
    <submittedName>
        <fullName evidence="1">Uncharacterized protein</fullName>
    </submittedName>
</protein>